<feature type="compositionally biased region" description="Low complexity" evidence="2">
    <location>
        <begin position="281"/>
        <end position="293"/>
    </location>
</feature>
<keyword evidence="1" id="KW-0472">Membrane</keyword>
<dbReference type="SUPFAM" id="SSF81995">
    <property type="entry name" value="beta-sandwich domain of Sec23/24"/>
    <property type="match status" value="1"/>
</dbReference>
<evidence type="ECO:0000313" key="6">
    <source>
        <dbReference type="Proteomes" id="UP000094969"/>
    </source>
</evidence>
<evidence type="ECO:0000256" key="2">
    <source>
        <dbReference type="SAM" id="MobiDB-lite"/>
    </source>
</evidence>
<dbReference type="GO" id="GO:0016020">
    <property type="term" value="C:membrane"/>
    <property type="evidence" value="ECO:0007669"/>
    <property type="project" value="UniProtKB-UniRule"/>
</dbReference>
<feature type="chain" id="PRO_5009100210" description="OmpA-like domain-containing protein" evidence="3">
    <location>
        <begin position="26"/>
        <end position="702"/>
    </location>
</feature>
<dbReference type="InterPro" id="IPR006665">
    <property type="entry name" value="OmpA-like"/>
</dbReference>
<dbReference type="InterPro" id="IPR050330">
    <property type="entry name" value="Bact_OuterMem_StrucFunc"/>
</dbReference>
<reference evidence="5 6" key="1">
    <citation type="journal article" date="2015" name="Antonie Van Leeuwenhoek">
        <title>Bosea vaviloviae sp. nov., a new species of slow-growing rhizobia isolated from nodules of the relict species Vavilovia formosa (Stev.) Fed.</title>
        <authorList>
            <person name="Safronova V.I."/>
            <person name="Kuznetsova I.G."/>
            <person name="Sazanova A.L."/>
            <person name="Kimeklis A.K."/>
            <person name="Belimov A.A."/>
            <person name="Andronov E.E."/>
            <person name="Pinaev A.G."/>
            <person name="Chizhevskaya E.P."/>
            <person name="Pukhaev A.R."/>
            <person name="Popov K.P."/>
            <person name="Willems A."/>
            <person name="Tikhonovich I.A."/>
        </authorList>
    </citation>
    <scope>NUCLEOTIDE SEQUENCE [LARGE SCALE GENOMIC DNA]</scope>
    <source>
        <strain evidence="5 6">Vaf18</strain>
    </source>
</reference>
<feature type="signal peptide" evidence="3">
    <location>
        <begin position="1"/>
        <end position="25"/>
    </location>
</feature>
<sequence length="702" mass="73141">MTRTKNWLLIGTMLPAITLSQGGFAAPSAQNVLLLAQAPAPAPSEDEPGRPGRPRPPGQQPGGERPPAARPAPGAPPAIQRPAAPPAPNAAPATPAAPRPAPAPPTAAPEPRPQPRAEPPAARPVPPAPAPRAEPPREPSMPRPVPPIMAPAPGEPGRPPAARPQPLPGQPPAARPTPAPAPLAPPPPAGRTPGAPPAAQPAPAPNAAPAAPRPAPVPPAVAPSTPGTPTPTAPAVPRPPQPPGQPQAAPPAAAPGQAPATRPTPVPPPAAAPQTLPPATAPTAPAPSGRSPGTPLPPPAAQPQPGQTQPGQTQPGQTLAPPPAAAPTAPAPGGRGPGTPPPPSAQPQPGQTLAPPPAGQPPAGAPGQPPAPDRQGRRGGIGLGGAAAIGLGAGVIGGIMATQGAERFDDVRSRREERRDGDVTIIREPGRTIIRDDDRVIIRRDETQAFRDLGFQGRTERLGDENRNVFERPDGTRIVTITDQDGRLIRRTRLDRNGQEYVIIDNTRRDRPNDRFSDEIVVLPPPPLPMPRERYIVDAERADERLIYETIMAPPIAAIPRRYTLDEVRYSPDLRARMRSVDIDTVTFETGSWTIVPDQAQRLATIAQSIRQGLQSSPNEVFLVEGHTDAVGADIDNLSLSDRRAQSVAEILTRDFGVPAENLTTQGYGEQYLKVATQEPSRENRRVTLRRITPLLAGQSGR</sequence>
<feature type="region of interest" description="Disordered" evidence="2">
    <location>
        <begin position="35"/>
        <end position="382"/>
    </location>
</feature>
<dbReference type="InterPro" id="IPR036737">
    <property type="entry name" value="OmpA-like_sf"/>
</dbReference>
<gene>
    <name evidence="5" type="ORF">BHK69_08335</name>
</gene>
<feature type="compositionally biased region" description="Pro residues" evidence="2">
    <location>
        <begin position="83"/>
        <end position="253"/>
    </location>
</feature>
<dbReference type="PROSITE" id="PS51123">
    <property type="entry name" value="OMPA_2"/>
    <property type="match status" value="1"/>
</dbReference>
<dbReference type="KEGG" id="bvv:BHK69_08335"/>
<dbReference type="CDD" id="cd07185">
    <property type="entry name" value="OmpA_C-like"/>
    <property type="match status" value="1"/>
</dbReference>
<dbReference type="PANTHER" id="PTHR30329:SF21">
    <property type="entry name" value="LIPOPROTEIN YIAD-RELATED"/>
    <property type="match status" value="1"/>
</dbReference>
<keyword evidence="3" id="KW-0732">Signal</keyword>
<dbReference type="PRINTS" id="PR01217">
    <property type="entry name" value="PRICHEXTENSN"/>
</dbReference>
<feature type="compositionally biased region" description="Low complexity" evidence="2">
    <location>
        <begin position="303"/>
        <end position="319"/>
    </location>
</feature>
<evidence type="ECO:0000259" key="4">
    <source>
        <dbReference type="PROSITE" id="PS51123"/>
    </source>
</evidence>
<organism evidence="5 6">
    <name type="scientific">Bosea vaviloviae</name>
    <dbReference type="NCBI Taxonomy" id="1526658"/>
    <lineage>
        <taxon>Bacteria</taxon>
        <taxon>Pseudomonadati</taxon>
        <taxon>Pseudomonadota</taxon>
        <taxon>Alphaproteobacteria</taxon>
        <taxon>Hyphomicrobiales</taxon>
        <taxon>Boseaceae</taxon>
        <taxon>Bosea</taxon>
    </lineage>
</organism>
<dbReference type="Gene3D" id="3.30.1330.60">
    <property type="entry name" value="OmpA-like domain"/>
    <property type="match status" value="1"/>
</dbReference>
<feature type="compositionally biased region" description="Pro residues" evidence="2">
    <location>
        <begin position="262"/>
        <end position="280"/>
    </location>
</feature>
<dbReference type="STRING" id="1526658.BHK69_08335"/>
<feature type="domain" description="OmpA-like" evidence="4">
    <location>
        <begin position="575"/>
        <end position="700"/>
    </location>
</feature>
<accession>A0A1D7UA87</accession>
<dbReference type="Proteomes" id="UP000094969">
    <property type="component" value="Chromosome"/>
</dbReference>
<evidence type="ECO:0000256" key="3">
    <source>
        <dbReference type="SAM" id="SignalP"/>
    </source>
</evidence>
<dbReference type="Pfam" id="PF00691">
    <property type="entry name" value="OmpA"/>
    <property type="match status" value="1"/>
</dbReference>
<keyword evidence="6" id="KW-1185">Reference proteome</keyword>
<dbReference type="PANTHER" id="PTHR30329">
    <property type="entry name" value="STATOR ELEMENT OF FLAGELLAR MOTOR COMPLEX"/>
    <property type="match status" value="1"/>
</dbReference>
<evidence type="ECO:0000256" key="1">
    <source>
        <dbReference type="PROSITE-ProRule" id="PRU00473"/>
    </source>
</evidence>
<protein>
    <recommendedName>
        <fullName evidence="4">OmpA-like domain-containing protein</fullName>
    </recommendedName>
</protein>
<dbReference type="OrthoDB" id="9792021at2"/>
<dbReference type="AlphaFoldDB" id="A0A1D7UA87"/>
<name>A0A1D7UA87_9HYPH</name>
<evidence type="ECO:0000313" key="5">
    <source>
        <dbReference type="EMBL" id="AOO84295.1"/>
    </source>
</evidence>
<proteinExistence type="predicted"/>
<feature type="compositionally biased region" description="Pro residues" evidence="2">
    <location>
        <begin position="354"/>
        <end position="372"/>
    </location>
</feature>
<dbReference type="SUPFAM" id="SSF103088">
    <property type="entry name" value="OmpA-like"/>
    <property type="match status" value="1"/>
</dbReference>
<dbReference type="EMBL" id="CP017147">
    <property type="protein sequence ID" value="AOO84295.1"/>
    <property type="molecule type" value="Genomic_DNA"/>
</dbReference>